<dbReference type="Pfam" id="PF17147">
    <property type="entry name" value="PFOR_II"/>
    <property type="match status" value="1"/>
</dbReference>
<feature type="domain" description="Pyruvate flavodoxin/ferredoxin oxidoreductase pyrimidine binding" evidence="2">
    <location>
        <begin position="17"/>
        <end position="246"/>
    </location>
</feature>
<dbReference type="CDD" id="cd07034">
    <property type="entry name" value="TPP_PYR_PFOR_IOR-alpha_like"/>
    <property type="match status" value="1"/>
</dbReference>
<dbReference type="InterPro" id="IPR029061">
    <property type="entry name" value="THDP-binding"/>
</dbReference>
<dbReference type="Proteomes" id="UP000196365">
    <property type="component" value="Unassembled WGS sequence"/>
</dbReference>
<organism evidence="4 5">
    <name type="scientific">Garciella nitratireducens DSM 15102</name>
    <dbReference type="NCBI Taxonomy" id="1121911"/>
    <lineage>
        <taxon>Bacteria</taxon>
        <taxon>Bacillati</taxon>
        <taxon>Bacillota</taxon>
        <taxon>Clostridia</taxon>
        <taxon>Eubacteriales</taxon>
        <taxon>Eubacteriaceae</taxon>
        <taxon>Garciella</taxon>
    </lineage>
</organism>
<reference evidence="4 5" key="1">
    <citation type="submission" date="2017-02" db="EMBL/GenBank/DDBJ databases">
        <authorList>
            <person name="Peterson S.W."/>
        </authorList>
    </citation>
    <scope>NUCLEOTIDE SEQUENCE [LARGE SCALE GENOMIC DNA]</scope>
    <source>
        <strain evidence="4 5">DSM 15102</strain>
    </source>
</reference>
<sequence>MKNNIFLMQGNEACVQGAIDAGMRFFAGYPITPSTEIAELSAEKLPKVGGKFIQMEDEIASMGAVIGASLAGLKSMTATSGPGFSLKQENLGFACMAEIPCVIVNVQRGGPSTGLPTSPAQGEVMQSRWGTHGDHPIIVLSPSSVKEAYTFTIKAFNLSEKFRVPVILLMDEIVAHMRERVEIPKKDSIEIINRKKPKSKNYLPYEETEDLIPPMANFGEGYRYHVTGLTHNETGFPSTKPNNAKKQINRLMNKIDIHRKDIIEYDEFQVEDAETIIIAFGSVARSAKSAVKEARNHGKKIGLFRPKTIWPFPEERLQQLARHVKNIIVTEMNKGQLVLEIERIVKNDTQIDFLGKANGEIITPDEILSKIEEVK</sequence>
<dbReference type="Gene3D" id="3.40.50.970">
    <property type="match status" value="1"/>
</dbReference>
<evidence type="ECO:0000259" key="3">
    <source>
        <dbReference type="Pfam" id="PF17147"/>
    </source>
</evidence>
<accession>A0A1T4JV36</accession>
<dbReference type="PANTHER" id="PTHR43088:SF1">
    <property type="entry name" value="SUBUNIT OF PYRUVATE:FLAVODOXIN OXIDOREDUCTASE"/>
    <property type="match status" value="1"/>
</dbReference>
<gene>
    <name evidence="4" type="ORF">SAMN02745973_00114</name>
</gene>
<proteinExistence type="predicted"/>
<dbReference type="Gene3D" id="3.40.50.920">
    <property type="match status" value="1"/>
</dbReference>
<dbReference type="RefSeq" id="WP_087677571.1">
    <property type="nucleotide sequence ID" value="NZ_FUWV01000001.1"/>
</dbReference>
<dbReference type="SUPFAM" id="SSF52922">
    <property type="entry name" value="TK C-terminal domain-like"/>
    <property type="match status" value="1"/>
</dbReference>
<dbReference type="FunFam" id="3.40.50.920:FF:000013">
    <property type="entry name" value="Ferredoxin oxidoreductase alpha subunit"/>
    <property type="match status" value="1"/>
</dbReference>
<evidence type="ECO:0000313" key="4">
    <source>
        <dbReference type="EMBL" id="SJZ34003.1"/>
    </source>
</evidence>
<dbReference type="AlphaFoldDB" id="A0A1T4JV36"/>
<dbReference type="FunFam" id="3.40.50.970:FF:000022">
    <property type="entry name" value="2-oxoglutarate ferredoxin oxidoreductase alpha subunit"/>
    <property type="match status" value="1"/>
</dbReference>
<protein>
    <submittedName>
        <fullName evidence="4">2-oxoglutarate ferredoxin oxidoreductase subunit alpha</fullName>
    </submittedName>
</protein>
<dbReference type="EMBL" id="FUWV01000001">
    <property type="protein sequence ID" value="SJZ34003.1"/>
    <property type="molecule type" value="Genomic_DNA"/>
</dbReference>
<evidence type="ECO:0000259" key="2">
    <source>
        <dbReference type="Pfam" id="PF01855"/>
    </source>
</evidence>
<dbReference type="GO" id="GO:0016491">
    <property type="term" value="F:oxidoreductase activity"/>
    <property type="evidence" value="ECO:0007669"/>
    <property type="project" value="UniProtKB-KW"/>
</dbReference>
<dbReference type="InterPro" id="IPR052368">
    <property type="entry name" value="2-oxoacid_oxidoreductase"/>
</dbReference>
<dbReference type="InterPro" id="IPR002880">
    <property type="entry name" value="Pyrv_Fd/Flavodoxin_OxRdtase_N"/>
</dbReference>
<feature type="domain" description="Pyruvate:ferredoxin oxidoreductase core" evidence="3">
    <location>
        <begin position="273"/>
        <end position="367"/>
    </location>
</feature>
<dbReference type="Pfam" id="PF01855">
    <property type="entry name" value="POR_N"/>
    <property type="match status" value="1"/>
</dbReference>
<name>A0A1T4JV36_9FIRM</name>
<dbReference type="SUPFAM" id="SSF52518">
    <property type="entry name" value="Thiamin diphosphate-binding fold (THDP-binding)"/>
    <property type="match status" value="1"/>
</dbReference>
<dbReference type="PANTHER" id="PTHR43088">
    <property type="entry name" value="SUBUNIT OF PYRUVATE:FLAVODOXIN OXIDOREDUCTASE-RELATED"/>
    <property type="match status" value="1"/>
</dbReference>
<dbReference type="InterPro" id="IPR033412">
    <property type="entry name" value="PFOR_II"/>
</dbReference>
<dbReference type="NCBIfam" id="NF006412">
    <property type="entry name" value="PRK08659.1"/>
    <property type="match status" value="1"/>
</dbReference>
<evidence type="ECO:0000313" key="5">
    <source>
        <dbReference type="Proteomes" id="UP000196365"/>
    </source>
</evidence>
<dbReference type="InterPro" id="IPR009014">
    <property type="entry name" value="Transketo_C/PFOR_II"/>
</dbReference>
<keyword evidence="1" id="KW-0560">Oxidoreductase</keyword>
<keyword evidence="5" id="KW-1185">Reference proteome</keyword>
<dbReference type="OrthoDB" id="9794954at2"/>
<evidence type="ECO:0000256" key="1">
    <source>
        <dbReference type="ARBA" id="ARBA00023002"/>
    </source>
</evidence>